<feature type="region of interest" description="Disordered" evidence="1">
    <location>
        <begin position="157"/>
        <end position="184"/>
    </location>
</feature>
<evidence type="ECO:0000256" key="1">
    <source>
        <dbReference type="SAM" id="MobiDB-lite"/>
    </source>
</evidence>
<sequence>MLSLILASFNAEEFVNDTEGFGDIVGATIDSIHHMHIEIEEKEHIIEEMVTVLAVLPTENEAEMENVLEASNQISKEADALSDNVQDALLNVMDKISDKISHTDVNKSEPGKVENMVKSLFDSSSNLLDLNHVPERHIVKEKVIVEDKSETEDVIHVEETEPEQEVPYESPEEQQETQVQETEAEIKAREKKIERTKKLLHTVDIIADSALKTLSDDEPKTMEFSTKTMNLVVGVSKLNNSTNTSTDISTSRKIGNKTVTSSFKLPPEIKEQLKEASKNGFKFQMLFSDKNPRSWDKSSAYINSPMISLILKDLNQKTLGVTKLPKPIIIDIPIG</sequence>
<comment type="caution">
    <text evidence="2">The sequence shown here is derived from an EMBL/GenBank/DDBJ whole genome shotgun (WGS) entry which is preliminary data.</text>
</comment>
<dbReference type="EMBL" id="UYJE01007504">
    <property type="protein sequence ID" value="VDI55396.1"/>
    <property type="molecule type" value="Genomic_DNA"/>
</dbReference>
<accession>A0A8B6FWB0</accession>
<organism evidence="2 3">
    <name type="scientific">Mytilus galloprovincialis</name>
    <name type="common">Mediterranean mussel</name>
    <dbReference type="NCBI Taxonomy" id="29158"/>
    <lineage>
        <taxon>Eukaryota</taxon>
        <taxon>Metazoa</taxon>
        <taxon>Spiralia</taxon>
        <taxon>Lophotrochozoa</taxon>
        <taxon>Mollusca</taxon>
        <taxon>Bivalvia</taxon>
        <taxon>Autobranchia</taxon>
        <taxon>Pteriomorphia</taxon>
        <taxon>Mytilida</taxon>
        <taxon>Mytiloidea</taxon>
        <taxon>Mytilidae</taxon>
        <taxon>Mytilinae</taxon>
        <taxon>Mytilus</taxon>
    </lineage>
</organism>
<evidence type="ECO:0000313" key="3">
    <source>
        <dbReference type="Proteomes" id="UP000596742"/>
    </source>
</evidence>
<dbReference type="Proteomes" id="UP000596742">
    <property type="component" value="Unassembled WGS sequence"/>
</dbReference>
<reference evidence="2" key="1">
    <citation type="submission" date="2018-11" db="EMBL/GenBank/DDBJ databases">
        <authorList>
            <person name="Alioto T."/>
            <person name="Alioto T."/>
        </authorList>
    </citation>
    <scope>NUCLEOTIDE SEQUENCE</scope>
</reference>
<proteinExistence type="predicted"/>
<name>A0A8B6FWB0_MYTGA</name>
<protein>
    <submittedName>
        <fullName evidence="2">Uncharacterized protein</fullName>
    </submittedName>
</protein>
<feature type="non-terminal residue" evidence="2">
    <location>
        <position position="1"/>
    </location>
</feature>
<gene>
    <name evidence="2" type="ORF">MGAL_10B010557</name>
</gene>
<evidence type="ECO:0000313" key="2">
    <source>
        <dbReference type="EMBL" id="VDI55396.1"/>
    </source>
</evidence>
<dbReference type="AlphaFoldDB" id="A0A8B6FWB0"/>
<feature type="compositionally biased region" description="Acidic residues" evidence="1">
    <location>
        <begin position="160"/>
        <end position="175"/>
    </location>
</feature>
<keyword evidence="3" id="KW-1185">Reference proteome</keyword>
<dbReference type="OrthoDB" id="6150772at2759"/>